<proteinExistence type="predicted"/>
<evidence type="ECO:0000259" key="2">
    <source>
        <dbReference type="Pfam" id="PF13231"/>
    </source>
</evidence>
<feature type="transmembrane region" description="Helical" evidence="1">
    <location>
        <begin position="7"/>
        <end position="25"/>
    </location>
</feature>
<gene>
    <name evidence="3" type="ORF">FO442_07235</name>
</gene>
<feature type="transmembrane region" description="Helical" evidence="1">
    <location>
        <begin position="72"/>
        <end position="92"/>
    </location>
</feature>
<feature type="domain" description="Glycosyltransferase RgtA/B/C/D-like" evidence="2">
    <location>
        <begin position="62"/>
        <end position="211"/>
    </location>
</feature>
<dbReference type="GO" id="GO:0016740">
    <property type="term" value="F:transferase activity"/>
    <property type="evidence" value="ECO:0007669"/>
    <property type="project" value="UniProtKB-KW"/>
</dbReference>
<feature type="transmembrane region" description="Helical" evidence="1">
    <location>
        <begin position="195"/>
        <end position="214"/>
    </location>
</feature>
<feature type="transmembrane region" description="Helical" evidence="1">
    <location>
        <begin position="104"/>
        <end position="120"/>
    </location>
</feature>
<accession>A0A556N0D7</accession>
<keyword evidence="3" id="KW-0808">Transferase</keyword>
<sequence>MNRSTQIIYYLGFLIACSYVLIRGFSVGITHDEALTYKIIQGDEILKGTANHHWLNTQLSSWSTALFGAKEFALRLPNILSFALFWFFLFRISKNFLSTSATQIALLLFLCGNPFILDFFSLCRGYGLSIACVTASLFYVFRIVDLKKNSKAIHYFLGTGFSILALSANLNTLNYFLIAQTLMLLSLLVFKPKKWIFVFTVFIIFSGVTIYFSLDRLFFLKTQDELYFGTGNLNSSIDSLIASSFYAINGFENLHILRYLFYVFLLLAGLLALRKRSVFTPGSFSFIITVGIFSALALENLLFDALYPINRSLLYLYPIFLLTFLLNIEPLKLKVFHGLIIVSSVSFIGVNIPFYNFKKTMTWREDQDIKEAMLLIKGDVEDKSIHIAQCTWIYEPVINYYRLEYDVPIQQLFRDAINYQSEYLIVDDTMINDLIRDSINDQYIVLDASHIQESGLTLYKRKPSGAN</sequence>
<comment type="caution">
    <text evidence="3">The sequence shown here is derived from an EMBL/GenBank/DDBJ whole genome shotgun (WGS) entry which is preliminary data.</text>
</comment>
<reference evidence="3 4" key="1">
    <citation type="submission" date="2019-07" db="EMBL/GenBank/DDBJ databases">
        <authorList>
            <person name="Huq M.A."/>
        </authorList>
    </citation>
    <scope>NUCLEOTIDE SEQUENCE [LARGE SCALE GENOMIC DNA]</scope>
    <source>
        <strain evidence="3 4">MAH-3</strain>
    </source>
</reference>
<keyword evidence="1" id="KW-0472">Membrane</keyword>
<name>A0A556N0D7_9FLAO</name>
<dbReference type="Proteomes" id="UP000316008">
    <property type="component" value="Unassembled WGS sequence"/>
</dbReference>
<keyword evidence="1" id="KW-1133">Transmembrane helix</keyword>
<feature type="transmembrane region" description="Helical" evidence="1">
    <location>
        <begin position="156"/>
        <end position="189"/>
    </location>
</feature>
<evidence type="ECO:0000256" key="1">
    <source>
        <dbReference type="SAM" id="Phobius"/>
    </source>
</evidence>
<feature type="transmembrane region" description="Helical" evidence="1">
    <location>
        <begin position="284"/>
        <end position="303"/>
    </location>
</feature>
<feature type="transmembrane region" description="Helical" evidence="1">
    <location>
        <begin position="309"/>
        <end position="328"/>
    </location>
</feature>
<keyword evidence="1" id="KW-0812">Transmembrane</keyword>
<feature type="transmembrane region" description="Helical" evidence="1">
    <location>
        <begin position="254"/>
        <end position="272"/>
    </location>
</feature>
<dbReference type="Pfam" id="PF13231">
    <property type="entry name" value="PMT_2"/>
    <property type="match status" value="1"/>
</dbReference>
<feature type="transmembrane region" description="Helical" evidence="1">
    <location>
        <begin position="126"/>
        <end position="144"/>
    </location>
</feature>
<evidence type="ECO:0000313" key="4">
    <source>
        <dbReference type="Proteomes" id="UP000316008"/>
    </source>
</evidence>
<dbReference type="AlphaFoldDB" id="A0A556N0D7"/>
<dbReference type="RefSeq" id="WP_144332499.1">
    <property type="nucleotide sequence ID" value="NZ_VLPL01000003.1"/>
</dbReference>
<organism evidence="3 4">
    <name type="scientific">Fluviicola chungangensis</name>
    <dbReference type="NCBI Taxonomy" id="2597671"/>
    <lineage>
        <taxon>Bacteria</taxon>
        <taxon>Pseudomonadati</taxon>
        <taxon>Bacteroidota</taxon>
        <taxon>Flavobacteriia</taxon>
        <taxon>Flavobacteriales</taxon>
        <taxon>Crocinitomicaceae</taxon>
        <taxon>Fluviicola</taxon>
    </lineage>
</organism>
<dbReference type="InterPro" id="IPR038731">
    <property type="entry name" value="RgtA/B/C-like"/>
</dbReference>
<feature type="transmembrane region" description="Helical" evidence="1">
    <location>
        <begin position="335"/>
        <end position="355"/>
    </location>
</feature>
<protein>
    <submittedName>
        <fullName evidence="3">Glycosyltransferase family 39 protein</fullName>
    </submittedName>
</protein>
<keyword evidence="4" id="KW-1185">Reference proteome</keyword>
<dbReference type="OrthoDB" id="9792789at2"/>
<dbReference type="PROSITE" id="PS51257">
    <property type="entry name" value="PROKAR_LIPOPROTEIN"/>
    <property type="match status" value="1"/>
</dbReference>
<dbReference type="EMBL" id="VLPL01000003">
    <property type="protein sequence ID" value="TSJ45543.1"/>
    <property type="molecule type" value="Genomic_DNA"/>
</dbReference>
<evidence type="ECO:0000313" key="3">
    <source>
        <dbReference type="EMBL" id="TSJ45543.1"/>
    </source>
</evidence>